<accession>A0A3M8DQQ1</accession>
<evidence type="ECO:0000259" key="8">
    <source>
        <dbReference type="PROSITE" id="PS50111"/>
    </source>
</evidence>
<reference evidence="10 11" key="1">
    <citation type="submission" date="2018-10" db="EMBL/GenBank/DDBJ databases">
        <title>Phylogenomics of Brevibacillus.</title>
        <authorList>
            <person name="Dunlap C."/>
        </authorList>
    </citation>
    <scope>NUCLEOTIDE SEQUENCE [LARGE SCALE GENOMIC DNA]</scope>
    <source>
        <strain evidence="10 11">JCM 15716</strain>
    </source>
</reference>
<evidence type="ECO:0000313" key="10">
    <source>
        <dbReference type="EMBL" id="RNB90294.1"/>
    </source>
</evidence>
<dbReference type="CDD" id="cd06225">
    <property type="entry name" value="HAMP"/>
    <property type="match status" value="1"/>
</dbReference>
<comment type="similarity">
    <text evidence="5">Belongs to the methyl-accepting chemotaxis (MCP) protein family.</text>
</comment>
<keyword evidence="11" id="KW-1185">Reference proteome</keyword>
<keyword evidence="3 7" id="KW-0472">Membrane</keyword>
<dbReference type="PANTHER" id="PTHR32089">
    <property type="entry name" value="METHYL-ACCEPTING CHEMOTAXIS PROTEIN MCPB"/>
    <property type="match status" value="1"/>
</dbReference>
<dbReference type="Pfam" id="PF00015">
    <property type="entry name" value="MCPsignal"/>
    <property type="match status" value="1"/>
</dbReference>
<comment type="caution">
    <text evidence="10">The sequence shown here is derived from an EMBL/GenBank/DDBJ whole genome shotgun (WGS) entry which is preliminary data.</text>
</comment>
<keyword evidence="7" id="KW-1133">Transmembrane helix</keyword>
<dbReference type="AlphaFoldDB" id="A0A3M8DQQ1"/>
<keyword evidence="4 6" id="KW-0807">Transducer</keyword>
<gene>
    <name evidence="10" type="ORF">EDM56_07195</name>
</gene>
<dbReference type="Gene3D" id="6.10.340.10">
    <property type="match status" value="1"/>
</dbReference>
<sequence>MEEENNMGGSVRAKMFGGFILVLLLLIIVGVAGIIQMNGLGKKIDEASKVWVPKVTLLGSLNTQLSDIERQLLQVMSEPIPSEVERLEENLTKSIEDFTKAEQSYVPMISSAQEKKSFGDFENTWASLQKKIPVIVQAKRDGKQYEQFVFFRDAHTDYLIASGLISDLVERNKKDVNNDAAEAAIATVNGLILIMIVCVVAILIGLAIAFVISRMISLPLSMIARQVKQVTDGDLQVEPLPTKLKDEVGDLIRNFNQMTANLRTVIGQVSMNSHQVAATSEELAAIAEQTVHSSMQIASSIQEVAAGSEKQIVAVEQSTKAAEQIKEGMDDIAQSMEQATQSSQTAADKATAGNRMVVRVVEQINQIDQKVSGSAEIVSLLGTKSHEIGSIVSMITDIASQTNLLALNAAIEAARAGEQGRGFAVVADEVRKLAEQSGSAAGQISQLISEIQAETEKAVASMQEGTIAVSEGKHLAQEAGEAFQEILSAVDQVLEQVKDVSAVVAQVEGGADSMVDSIQHIAEVTSTAQQSAEEVVAATQQQSASMQEVAASTDNLAKMSEQLQQTVGNFRL</sequence>
<evidence type="ECO:0000256" key="4">
    <source>
        <dbReference type="ARBA" id="ARBA00023224"/>
    </source>
</evidence>
<dbReference type="GO" id="GO:0005886">
    <property type="term" value="C:plasma membrane"/>
    <property type="evidence" value="ECO:0007669"/>
    <property type="project" value="UniProtKB-SubCell"/>
</dbReference>
<evidence type="ECO:0000256" key="2">
    <source>
        <dbReference type="ARBA" id="ARBA00022475"/>
    </source>
</evidence>
<feature type="transmembrane region" description="Helical" evidence="7">
    <location>
        <begin position="191"/>
        <end position="212"/>
    </location>
</feature>
<dbReference type="Pfam" id="PF00672">
    <property type="entry name" value="HAMP"/>
    <property type="match status" value="1"/>
</dbReference>
<evidence type="ECO:0000256" key="6">
    <source>
        <dbReference type="PROSITE-ProRule" id="PRU00284"/>
    </source>
</evidence>
<dbReference type="OrthoDB" id="358716at2"/>
<dbReference type="InterPro" id="IPR004090">
    <property type="entry name" value="Chemotax_Me-accpt_rcpt"/>
</dbReference>
<dbReference type="EMBL" id="RHHQ01000007">
    <property type="protein sequence ID" value="RNB90294.1"/>
    <property type="molecule type" value="Genomic_DNA"/>
</dbReference>
<evidence type="ECO:0000256" key="3">
    <source>
        <dbReference type="ARBA" id="ARBA00023136"/>
    </source>
</evidence>
<dbReference type="GO" id="GO:0004888">
    <property type="term" value="F:transmembrane signaling receptor activity"/>
    <property type="evidence" value="ECO:0007669"/>
    <property type="project" value="InterPro"/>
</dbReference>
<dbReference type="Gene3D" id="1.10.287.950">
    <property type="entry name" value="Methyl-accepting chemotaxis protein"/>
    <property type="match status" value="1"/>
</dbReference>
<dbReference type="GO" id="GO:0007165">
    <property type="term" value="P:signal transduction"/>
    <property type="evidence" value="ECO:0007669"/>
    <property type="project" value="UniProtKB-KW"/>
</dbReference>
<evidence type="ECO:0000256" key="5">
    <source>
        <dbReference type="ARBA" id="ARBA00029447"/>
    </source>
</evidence>
<dbReference type="GO" id="GO:0006935">
    <property type="term" value="P:chemotaxis"/>
    <property type="evidence" value="ECO:0007669"/>
    <property type="project" value="InterPro"/>
</dbReference>
<protein>
    <submittedName>
        <fullName evidence="10">Methyl-accepting chemotaxis protein</fullName>
    </submittedName>
</protein>
<dbReference type="CDD" id="cd11386">
    <property type="entry name" value="MCP_signal"/>
    <property type="match status" value="1"/>
</dbReference>
<dbReference type="Pfam" id="PF12729">
    <property type="entry name" value="4HB_MCP_1"/>
    <property type="match status" value="1"/>
</dbReference>
<dbReference type="SMART" id="SM00283">
    <property type="entry name" value="MA"/>
    <property type="match status" value="1"/>
</dbReference>
<dbReference type="Proteomes" id="UP000271031">
    <property type="component" value="Unassembled WGS sequence"/>
</dbReference>
<dbReference type="InterPro" id="IPR003660">
    <property type="entry name" value="HAMP_dom"/>
</dbReference>
<dbReference type="SUPFAM" id="SSF58104">
    <property type="entry name" value="Methyl-accepting chemotaxis protein (MCP) signaling domain"/>
    <property type="match status" value="1"/>
</dbReference>
<keyword evidence="2" id="KW-1003">Cell membrane</keyword>
<feature type="domain" description="HAMP" evidence="9">
    <location>
        <begin position="214"/>
        <end position="267"/>
    </location>
</feature>
<feature type="transmembrane region" description="Helical" evidence="7">
    <location>
        <begin position="15"/>
        <end position="35"/>
    </location>
</feature>
<comment type="subcellular location">
    <subcellularLocation>
        <location evidence="1">Cell membrane</location>
    </subcellularLocation>
</comment>
<dbReference type="PANTHER" id="PTHR32089:SF112">
    <property type="entry name" value="LYSOZYME-LIKE PROTEIN-RELATED"/>
    <property type="match status" value="1"/>
</dbReference>
<dbReference type="SMART" id="SM00304">
    <property type="entry name" value="HAMP"/>
    <property type="match status" value="1"/>
</dbReference>
<organism evidence="10 11">
    <name type="scientific">Brevibacillus fluminis</name>
    <dbReference type="NCBI Taxonomy" id="511487"/>
    <lineage>
        <taxon>Bacteria</taxon>
        <taxon>Bacillati</taxon>
        <taxon>Bacillota</taxon>
        <taxon>Bacilli</taxon>
        <taxon>Bacillales</taxon>
        <taxon>Paenibacillaceae</taxon>
        <taxon>Brevibacillus</taxon>
    </lineage>
</organism>
<evidence type="ECO:0000259" key="9">
    <source>
        <dbReference type="PROSITE" id="PS50885"/>
    </source>
</evidence>
<name>A0A3M8DQQ1_9BACL</name>
<feature type="domain" description="Methyl-accepting transducer" evidence="8">
    <location>
        <begin position="286"/>
        <end position="557"/>
    </location>
</feature>
<proteinExistence type="inferred from homology"/>
<dbReference type="InterPro" id="IPR004089">
    <property type="entry name" value="MCPsignal_dom"/>
</dbReference>
<dbReference type="PRINTS" id="PR00260">
    <property type="entry name" value="CHEMTRNSDUCR"/>
</dbReference>
<evidence type="ECO:0000313" key="11">
    <source>
        <dbReference type="Proteomes" id="UP000271031"/>
    </source>
</evidence>
<evidence type="ECO:0000256" key="7">
    <source>
        <dbReference type="SAM" id="Phobius"/>
    </source>
</evidence>
<keyword evidence="7" id="KW-0812">Transmembrane</keyword>
<dbReference type="PROSITE" id="PS50111">
    <property type="entry name" value="CHEMOTAXIS_TRANSDUC_2"/>
    <property type="match status" value="1"/>
</dbReference>
<evidence type="ECO:0000256" key="1">
    <source>
        <dbReference type="ARBA" id="ARBA00004236"/>
    </source>
</evidence>
<dbReference type="InterPro" id="IPR024478">
    <property type="entry name" value="HlyB_4HB_MCP"/>
</dbReference>
<dbReference type="PROSITE" id="PS50885">
    <property type="entry name" value="HAMP"/>
    <property type="match status" value="1"/>
</dbReference>